<dbReference type="Pfam" id="PF00059">
    <property type="entry name" value="Lectin_C"/>
    <property type="match status" value="1"/>
</dbReference>
<reference evidence="3" key="2">
    <citation type="submission" date="2025-08" db="UniProtKB">
        <authorList>
            <consortium name="Ensembl"/>
        </authorList>
    </citation>
    <scope>IDENTIFICATION</scope>
</reference>
<accession>A0AAY5K244</accession>
<protein>
    <recommendedName>
        <fullName evidence="2">C-type lectin domain-containing protein</fullName>
    </recommendedName>
</protein>
<organism evidence="3 4">
    <name type="scientific">Esox lucius</name>
    <name type="common">Northern pike</name>
    <dbReference type="NCBI Taxonomy" id="8010"/>
    <lineage>
        <taxon>Eukaryota</taxon>
        <taxon>Metazoa</taxon>
        <taxon>Chordata</taxon>
        <taxon>Craniata</taxon>
        <taxon>Vertebrata</taxon>
        <taxon>Euteleostomi</taxon>
        <taxon>Actinopterygii</taxon>
        <taxon>Neopterygii</taxon>
        <taxon>Teleostei</taxon>
        <taxon>Protacanthopterygii</taxon>
        <taxon>Esociformes</taxon>
        <taxon>Esocidae</taxon>
        <taxon>Esox</taxon>
    </lineage>
</organism>
<dbReference type="GO" id="GO:0030246">
    <property type="term" value="F:carbohydrate binding"/>
    <property type="evidence" value="ECO:0007669"/>
    <property type="project" value="UniProtKB-KW"/>
</dbReference>
<dbReference type="InterPro" id="IPR033989">
    <property type="entry name" value="CD209-like_CTLD"/>
</dbReference>
<dbReference type="InterPro" id="IPR016186">
    <property type="entry name" value="C-type_lectin-like/link_sf"/>
</dbReference>
<reference evidence="3 4" key="1">
    <citation type="submission" date="2020-02" db="EMBL/GenBank/DDBJ databases">
        <title>Esox lucius (northern pike) genome, fEsoLuc1, primary haplotype.</title>
        <authorList>
            <person name="Myers G."/>
            <person name="Karagic N."/>
            <person name="Meyer A."/>
            <person name="Pippel M."/>
            <person name="Reichard M."/>
            <person name="Winkler S."/>
            <person name="Tracey A."/>
            <person name="Sims Y."/>
            <person name="Howe K."/>
            <person name="Rhie A."/>
            <person name="Formenti G."/>
            <person name="Durbin R."/>
            <person name="Fedrigo O."/>
            <person name="Jarvis E.D."/>
        </authorList>
    </citation>
    <scope>NUCLEOTIDE SEQUENCE [LARGE SCALE GENOMIC DNA]</scope>
</reference>
<dbReference type="PANTHER" id="PTHR22803">
    <property type="entry name" value="MANNOSE, PHOSPHOLIPASE, LECTIN RECEPTOR RELATED"/>
    <property type="match status" value="1"/>
</dbReference>
<evidence type="ECO:0000313" key="4">
    <source>
        <dbReference type="Proteomes" id="UP000265140"/>
    </source>
</evidence>
<evidence type="ECO:0000259" key="2">
    <source>
        <dbReference type="PROSITE" id="PS50041"/>
    </source>
</evidence>
<dbReference type="InterPro" id="IPR016187">
    <property type="entry name" value="CTDL_fold"/>
</dbReference>
<dbReference type="InterPro" id="IPR050111">
    <property type="entry name" value="C-type_lectin/snaclec_domain"/>
</dbReference>
<sequence length="114" mass="13021">MEQNTWEYANQDCLNRGATLVIINNQEEQKFLITLNINTWIGLSDIETEGTWRWVDGTPLTTAYWGPPQPDNGGGTHGEEDSAEIVNWYNDPVQKWNDVSCTTKLNWICETVSE</sequence>
<keyword evidence="4" id="KW-1185">Reference proteome</keyword>
<feature type="domain" description="C-type lectin" evidence="2">
    <location>
        <begin position="1"/>
        <end position="110"/>
    </location>
</feature>
<evidence type="ECO:0000313" key="3">
    <source>
        <dbReference type="Ensembl" id="ENSELUP00000083018.1"/>
    </source>
</evidence>
<dbReference type="SUPFAM" id="SSF56436">
    <property type="entry name" value="C-type lectin-like"/>
    <property type="match status" value="1"/>
</dbReference>
<dbReference type="Gene3D" id="3.10.100.10">
    <property type="entry name" value="Mannose-Binding Protein A, subunit A"/>
    <property type="match status" value="1"/>
</dbReference>
<dbReference type="InterPro" id="IPR001304">
    <property type="entry name" value="C-type_lectin-like"/>
</dbReference>
<dbReference type="AlphaFoldDB" id="A0AAY5K244"/>
<evidence type="ECO:0000256" key="1">
    <source>
        <dbReference type="ARBA" id="ARBA00022734"/>
    </source>
</evidence>
<dbReference type="PROSITE" id="PS50041">
    <property type="entry name" value="C_TYPE_LECTIN_2"/>
    <property type="match status" value="1"/>
</dbReference>
<dbReference type="CDD" id="cd03590">
    <property type="entry name" value="CLECT_DC-SIGN_like"/>
    <property type="match status" value="1"/>
</dbReference>
<keyword evidence="1" id="KW-0430">Lectin</keyword>
<name>A0AAY5K244_ESOLU</name>
<dbReference type="Ensembl" id="ENSELUT00000106335.1">
    <property type="protein sequence ID" value="ENSELUP00000083018.1"/>
    <property type="gene ID" value="ENSELUG00000040463.1"/>
</dbReference>
<reference evidence="3" key="3">
    <citation type="submission" date="2025-09" db="UniProtKB">
        <authorList>
            <consortium name="Ensembl"/>
        </authorList>
    </citation>
    <scope>IDENTIFICATION</scope>
</reference>
<dbReference type="GeneTree" id="ENSGT01020000230338"/>
<proteinExistence type="predicted"/>
<dbReference type="Proteomes" id="UP000265140">
    <property type="component" value="Chromosome 25"/>
</dbReference>
<dbReference type="SMART" id="SM00034">
    <property type="entry name" value="CLECT"/>
    <property type="match status" value="1"/>
</dbReference>